<dbReference type="Proteomes" id="UP001597182">
    <property type="component" value="Unassembled WGS sequence"/>
</dbReference>
<dbReference type="InterPro" id="IPR032830">
    <property type="entry name" value="XPB/Ssl2_N"/>
</dbReference>
<feature type="domain" description="Helicase XPB/Ssl2 N-terminal" evidence="1">
    <location>
        <begin position="461"/>
        <end position="583"/>
    </location>
</feature>
<keyword evidence="2" id="KW-0547">Nucleotide-binding</keyword>
<protein>
    <submittedName>
        <fullName evidence="2">Helicase-associated domain-containing protein</fullName>
    </submittedName>
</protein>
<evidence type="ECO:0000313" key="3">
    <source>
        <dbReference type="Proteomes" id="UP001597182"/>
    </source>
</evidence>
<keyword evidence="3" id="KW-1185">Reference proteome</keyword>
<evidence type="ECO:0000259" key="1">
    <source>
        <dbReference type="Pfam" id="PF13625"/>
    </source>
</evidence>
<dbReference type="RefSeq" id="WP_346090592.1">
    <property type="nucleotide sequence ID" value="NZ_BAABKS010000012.1"/>
</dbReference>
<keyword evidence="2" id="KW-0067">ATP-binding</keyword>
<reference evidence="3" key="1">
    <citation type="journal article" date="2019" name="Int. J. Syst. Evol. Microbiol.">
        <title>The Global Catalogue of Microorganisms (GCM) 10K type strain sequencing project: providing services to taxonomists for standard genome sequencing and annotation.</title>
        <authorList>
            <consortium name="The Broad Institute Genomics Platform"/>
            <consortium name="The Broad Institute Genome Sequencing Center for Infectious Disease"/>
            <person name="Wu L."/>
            <person name="Ma J."/>
        </authorList>
    </citation>
    <scope>NUCLEOTIDE SEQUENCE [LARGE SCALE GENOMIC DNA]</scope>
    <source>
        <strain evidence="3">CCUG 49018</strain>
    </source>
</reference>
<evidence type="ECO:0000313" key="2">
    <source>
        <dbReference type="EMBL" id="MFD1236234.1"/>
    </source>
</evidence>
<dbReference type="GO" id="GO:0004386">
    <property type="term" value="F:helicase activity"/>
    <property type="evidence" value="ECO:0007669"/>
    <property type="project" value="UniProtKB-KW"/>
</dbReference>
<accession>A0ABW3VPL4</accession>
<dbReference type="Pfam" id="PF13625">
    <property type="entry name" value="Helicase_C_3"/>
    <property type="match status" value="1"/>
</dbReference>
<sequence>MPTPLVDRLRAESDEFLVALLRLRPDLAVPAPADLTVLATRAGIRASVHRACDDLDTLVLAVLEALVVIGADSEPAEQAELTRLLGPDVPVAEIDRAIGELRARALVWESGDGWALVPAAREVVSRFPGGLGRPAQGLAGSSDLPRLLAEVTEEERRVLDALAAGPPIGRSRAGADPDSPVGRLLARGLLVRVDPETVELPRQVGLALRGERPLGQVAVRPPTPRTVDRGADTVDATAAGAALELLRRVEALLALWGDAPPPTLRAGGLGVRDLRRAAKEMELDESAAALVVEVLAAADLVAVSEGMPPEYVPTTASDIWAAGGPEQRWAQLAQAWLELPRLPGLAGTRDEAGKALPALGEALRRPLAVRDRRRVLEGLAELPPGTAVRSPGELVSLLAWRAPRRGGRLRDETVTWTLAEATTLGVVALDALSGQGRVLLTDPGKAAAALRDALPEPIDHVLLQADLTAIAPGRLQPDLAAELALVADIESAGGATVYRFTEASIRRALDAGRTADDVRALLTARSATPVPQALGYLVDDVARRHGRLRGGVASAFLRSDDETLLSEVLAHPETGLLELRRLAPTVAVSPLPLAEVLDGLRAAGFSPAAEDATGGVLDLGERGRRVEARGRAARTPSGPATPDEQRLVAVVSKMRAGDALSGVRSSTRTAARVPGGTSGTLAQLQHAAAVRRPVWIGFVDGHGVAGERVVVPTSAGGGVVEGRDVVDGAVRRIPLHRITSIALVEPGEDG</sequence>
<dbReference type="EMBL" id="JBHTMB010000211">
    <property type="protein sequence ID" value="MFD1236234.1"/>
    <property type="molecule type" value="Genomic_DNA"/>
</dbReference>
<keyword evidence="2" id="KW-0347">Helicase</keyword>
<gene>
    <name evidence="2" type="ORF">ACFQ34_23330</name>
</gene>
<keyword evidence="2" id="KW-0378">Hydrolase</keyword>
<organism evidence="2 3">
    <name type="scientific">Pseudonocardia benzenivorans</name>
    <dbReference type="NCBI Taxonomy" id="228005"/>
    <lineage>
        <taxon>Bacteria</taxon>
        <taxon>Bacillati</taxon>
        <taxon>Actinomycetota</taxon>
        <taxon>Actinomycetes</taxon>
        <taxon>Pseudonocardiales</taxon>
        <taxon>Pseudonocardiaceae</taxon>
        <taxon>Pseudonocardia</taxon>
    </lineage>
</organism>
<comment type="caution">
    <text evidence="2">The sequence shown here is derived from an EMBL/GenBank/DDBJ whole genome shotgun (WGS) entry which is preliminary data.</text>
</comment>
<proteinExistence type="predicted"/>
<name>A0ABW3VPL4_9PSEU</name>